<dbReference type="GO" id="GO:0006412">
    <property type="term" value="P:translation"/>
    <property type="evidence" value="ECO:0007669"/>
    <property type="project" value="InterPro"/>
</dbReference>
<dbReference type="GO" id="GO:0003735">
    <property type="term" value="F:structural constituent of ribosome"/>
    <property type="evidence" value="ECO:0007669"/>
    <property type="project" value="InterPro"/>
</dbReference>
<comment type="similarity">
    <text evidence="1 4">Belongs to the universal ribosomal protein uS3 family.</text>
</comment>
<evidence type="ECO:0000313" key="6">
    <source>
        <dbReference type="EMBL" id="QTI83184.1"/>
    </source>
</evidence>
<dbReference type="InterPro" id="IPR018280">
    <property type="entry name" value="Ribosomal_uS3_CS"/>
</dbReference>
<dbReference type="Pfam" id="PF00189">
    <property type="entry name" value="Ribosomal_S3_C"/>
    <property type="match status" value="1"/>
</dbReference>
<evidence type="ECO:0000256" key="3">
    <source>
        <dbReference type="ARBA" id="ARBA00023274"/>
    </source>
</evidence>
<evidence type="ECO:0000256" key="1">
    <source>
        <dbReference type="ARBA" id="ARBA00010761"/>
    </source>
</evidence>
<dbReference type="PROSITE" id="PS00548">
    <property type="entry name" value="RIBOSOMAL_S3"/>
    <property type="match status" value="1"/>
</dbReference>
<dbReference type="InterPro" id="IPR001351">
    <property type="entry name" value="Ribosomal_uS3_C"/>
</dbReference>
<reference evidence="6" key="1">
    <citation type="submission" date="2020-12" db="EMBL/GenBank/DDBJ databases">
        <authorList>
            <person name="Xu Q."/>
            <person name="Chen N."/>
        </authorList>
    </citation>
    <scope>NUCLEOTIDE SEQUENCE</scope>
    <source>
        <strain evidence="6">CNS00217</strain>
    </source>
</reference>
<dbReference type="GO" id="GO:0005840">
    <property type="term" value="C:ribosome"/>
    <property type="evidence" value="ECO:0007669"/>
    <property type="project" value="UniProtKB-KW"/>
</dbReference>
<organism evidence="6">
    <name type="scientific">Minutocellus polymorphus</name>
    <dbReference type="NCBI Taxonomy" id="265543"/>
    <lineage>
        <taxon>Eukaryota</taxon>
        <taxon>Sar</taxon>
        <taxon>Stramenopiles</taxon>
        <taxon>Ochrophyta</taxon>
        <taxon>Bacillariophyta</taxon>
        <taxon>Mediophyceae</taxon>
        <taxon>Cymatosirophycidae</taxon>
        <taxon>Cymatosirales</taxon>
        <taxon>Cymatosiraceae</taxon>
        <taxon>Minutocellus</taxon>
    </lineage>
</organism>
<keyword evidence="3 4" id="KW-0687">Ribonucleoprotein</keyword>
<dbReference type="EMBL" id="MW417227">
    <property type="protein sequence ID" value="QTI83184.1"/>
    <property type="molecule type" value="Genomic_DNA"/>
</dbReference>
<feature type="domain" description="Small ribosomal subunit protein uS3 C-terminal" evidence="5">
    <location>
        <begin position="215"/>
        <end position="273"/>
    </location>
</feature>
<name>A0A8A6KHK9_9STRA</name>
<gene>
    <name evidence="6" type="primary">rps3</name>
</gene>
<accession>A0A8A6KHK9</accession>
<dbReference type="Gene3D" id="3.30.1140.32">
    <property type="entry name" value="Ribosomal protein S3, C-terminal domain"/>
    <property type="match status" value="1"/>
</dbReference>
<evidence type="ECO:0000256" key="4">
    <source>
        <dbReference type="RuleBase" id="RU003624"/>
    </source>
</evidence>
<keyword evidence="2 4" id="KW-0689">Ribosomal protein</keyword>
<evidence type="ECO:0000259" key="5">
    <source>
        <dbReference type="Pfam" id="PF00189"/>
    </source>
</evidence>
<sequence length="276" mass="31894">MGQKANSNVLRLGLKKNEWKSKYIEKLTEESSIFIYNDLEIRKYLDRFFQLHGLILHDCRINYSSDRLDISLSYFVTTKALKSIKPAKVAKKSSVTQFNNELSFTEMLLESITKFTKYKISISINLYDLNRKLSLTIQKSQVASLKKIKTQLRQFKRAQFFKETLNVLFVAIKKRESSKLLSRFIALQLSTTKRHNFFLIFLKQSLILLLQSNFSAVNGVKIVIKGRFNGAPRARSQTLQIGTVPLQFFEAQINYSEATAYTPNGTFGIKCWISEN</sequence>
<protein>
    <submittedName>
        <fullName evidence="6">Ribosomal protein S3</fullName>
    </submittedName>
</protein>
<proteinExistence type="inferred from homology"/>
<dbReference type="InterPro" id="IPR036419">
    <property type="entry name" value="Ribosomal_S3_C_sf"/>
</dbReference>
<dbReference type="SUPFAM" id="SSF54821">
    <property type="entry name" value="Ribosomal protein S3 C-terminal domain"/>
    <property type="match status" value="1"/>
</dbReference>
<keyword evidence="6" id="KW-0496">Mitochondrion</keyword>
<evidence type="ECO:0000256" key="2">
    <source>
        <dbReference type="ARBA" id="ARBA00022980"/>
    </source>
</evidence>
<dbReference type="AlphaFoldDB" id="A0A8A6KHK9"/>
<geneLocation type="mitochondrion" evidence="6"/>
<dbReference type="GO" id="GO:1990904">
    <property type="term" value="C:ribonucleoprotein complex"/>
    <property type="evidence" value="ECO:0007669"/>
    <property type="project" value="UniProtKB-KW"/>
</dbReference>